<keyword evidence="2" id="KW-0964">Secreted</keyword>
<keyword evidence="4" id="KW-0677">Repeat</keyword>
<comment type="subcellular location">
    <subcellularLocation>
        <location evidence="1">Secreted</location>
    </subcellularLocation>
</comment>
<dbReference type="InParanoid" id="F0ZGR2"/>
<dbReference type="EMBL" id="GL871014">
    <property type="protein sequence ID" value="EGC36870.1"/>
    <property type="molecule type" value="Genomic_DNA"/>
</dbReference>
<dbReference type="PANTHER" id="PTHR13723">
    <property type="entry name" value="ADAMTS A DISINTEGRIN AND METALLOPROTEASE WITH THROMBOSPONDIN MOTIFS PROTEASE"/>
    <property type="match status" value="1"/>
</dbReference>
<dbReference type="SMART" id="SM00209">
    <property type="entry name" value="TSP1"/>
    <property type="match status" value="3"/>
</dbReference>
<dbReference type="SUPFAM" id="SSF82895">
    <property type="entry name" value="TSP-1 type 1 repeat"/>
    <property type="match status" value="2"/>
</dbReference>
<dbReference type="OrthoDB" id="412680at2759"/>
<dbReference type="Gene3D" id="2.40.70.10">
    <property type="entry name" value="Acid Proteases"/>
    <property type="match status" value="2"/>
</dbReference>
<dbReference type="OMA" id="NPRIWFG"/>
<dbReference type="PROSITE" id="PS50092">
    <property type="entry name" value="TSP1"/>
    <property type="match status" value="2"/>
</dbReference>
<dbReference type="Gene3D" id="2.20.100.10">
    <property type="entry name" value="Thrombospondin type-1 (TSP1) repeat"/>
    <property type="match status" value="2"/>
</dbReference>
<dbReference type="PANTHER" id="PTHR13723:SF281">
    <property type="entry name" value="PAPILIN"/>
    <property type="match status" value="1"/>
</dbReference>
<dbReference type="GO" id="GO:0031012">
    <property type="term" value="C:extracellular matrix"/>
    <property type="evidence" value="ECO:0000318"/>
    <property type="project" value="GO_Central"/>
</dbReference>
<evidence type="ECO:0000259" key="7">
    <source>
        <dbReference type="PROSITE" id="PS51767"/>
    </source>
</evidence>
<reference evidence="9" key="1">
    <citation type="journal article" date="2011" name="Genome Biol.">
        <title>Comparative genomics of the social amoebae Dictyostelium discoideum and Dictyostelium purpureum.</title>
        <authorList>
            <consortium name="US DOE Joint Genome Institute (JGI-PGF)"/>
            <person name="Sucgang R."/>
            <person name="Kuo A."/>
            <person name="Tian X."/>
            <person name="Salerno W."/>
            <person name="Parikh A."/>
            <person name="Feasley C.L."/>
            <person name="Dalin E."/>
            <person name="Tu H."/>
            <person name="Huang E."/>
            <person name="Barry K."/>
            <person name="Lindquist E."/>
            <person name="Shapiro H."/>
            <person name="Bruce D."/>
            <person name="Schmutz J."/>
            <person name="Salamov A."/>
            <person name="Fey P."/>
            <person name="Gaudet P."/>
            <person name="Anjard C."/>
            <person name="Babu M.M."/>
            <person name="Basu S."/>
            <person name="Bushmanova Y."/>
            <person name="van der Wel H."/>
            <person name="Katoh-Kurasawa M."/>
            <person name="Dinh C."/>
            <person name="Coutinho P.M."/>
            <person name="Saito T."/>
            <person name="Elias M."/>
            <person name="Schaap P."/>
            <person name="Kay R.R."/>
            <person name="Henrissat B."/>
            <person name="Eichinger L."/>
            <person name="Rivero F."/>
            <person name="Putnam N.H."/>
            <person name="West C.M."/>
            <person name="Loomis W.F."/>
            <person name="Chisholm R.L."/>
            <person name="Shaulsky G."/>
            <person name="Strassmann J.E."/>
            <person name="Queller D.C."/>
            <person name="Kuspa A."/>
            <person name="Grigoriev I.V."/>
        </authorList>
    </citation>
    <scope>NUCLEOTIDE SEQUENCE [LARGE SCALE GENOMIC DNA]</scope>
    <source>
        <strain evidence="9">QSDP1</strain>
    </source>
</reference>
<feature type="domain" description="Peptidase A1" evidence="7">
    <location>
        <begin position="47"/>
        <end position="373"/>
    </location>
</feature>
<evidence type="ECO:0000256" key="6">
    <source>
        <dbReference type="SAM" id="SignalP"/>
    </source>
</evidence>
<name>F0ZGR2_DICPU</name>
<feature type="region of interest" description="Disordered" evidence="5">
    <location>
        <begin position="436"/>
        <end position="475"/>
    </location>
</feature>
<dbReference type="VEuPathDB" id="AmoebaDB:DICPUDRAFT_46880"/>
<dbReference type="InterPro" id="IPR033121">
    <property type="entry name" value="PEPTIDASE_A1"/>
</dbReference>
<dbReference type="CDD" id="cd05471">
    <property type="entry name" value="pepsin_like"/>
    <property type="match status" value="1"/>
</dbReference>
<dbReference type="FunCoup" id="F0ZGR2">
    <property type="interactions" value="419"/>
</dbReference>
<dbReference type="InterPro" id="IPR036383">
    <property type="entry name" value="TSP1_rpt_sf"/>
</dbReference>
<dbReference type="FunFam" id="2.20.100.10:FF:000005">
    <property type="entry name" value="ADAM metallopeptidase with thrombospondin type 1 motif 9"/>
    <property type="match status" value="1"/>
</dbReference>
<dbReference type="SUPFAM" id="SSF50630">
    <property type="entry name" value="Acid proteases"/>
    <property type="match status" value="1"/>
</dbReference>
<dbReference type="eggNOG" id="KOG4597">
    <property type="taxonomic scope" value="Eukaryota"/>
</dbReference>
<dbReference type="KEGG" id="dpp:DICPUDRAFT_46880"/>
<organism evidence="8 9">
    <name type="scientific">Dictyostelium purpureum</name>
    <name type="common">Slime mold</name>
    <dbReference type="NCBI Taxonomy" id="5786"/>
    <lineage>
        <taxon>Eukaryota</taxon>
        <taxon>Amoebozoa</taxon>
        <taxon>Evosea</taxon>
        <taxon>Eumycetozoa</taxon>
        <taxon>Dictyostelia</taxon>
        <taxon>Dictyosteliales</taxon>
        <taxon>Dictyosteliaceae</taxon>
        <taxon>Dictyostelium</taxon>
    </lineage>
</organism>
<evidence type="ECO:0000256" key="4">
    <source>
        <dbReference type="ARBA" id="ARBA00022737"/>
    </source>
</evidence>
<feature type="chain" id="PRO_5003265102" description="Peptidase A1 domain-containing protein" evidence="6">
    <location>
        <begin position="18"/>
        <end position="701"/>
    </location>
</feature>
<dbReference type="GeneID" id="10503986"/>
<gene>
    <name evidence="8" type="ORF">DICPUDRAFT_46880</name>
</gene>
<dbReference type="RefSeq" id="XP_003286592.1">
    <property type="nucleotide sequence ID" value="XM_003286544.1"/>
</dbReference>
<dbReference type="PROSITE" id="PS51767">
    <property type="entry name" value="PEPTIDASE_A1"/>
    <property type="match status" value="1"/>
</dbReference>
<dbReference type="AlphaFoldDB" id="F0ZGR2"/>
<evidence type="ECO:0000313" key="8">
    <source>
        <dbReference type="EMBL" id="EGC36870.1"/>
    </source>
</evidence>
<evidence type="ECO:0000256" key="3">
    <source>
        <dbReference type="ARBA" id="ARBA00022729"/>
    </source>
</evidence>
<dbReference type="GO" id="GO:0005576">
    <property type="term" value="C:extracellular region"/>
    <property type="evidence" value="ECO:0007669"/>
    <property type="project" value="UniProtKB-SubCell"/>
</dbReference>
<accession>F0ZGR2</accession>
<dbReference type="InterPro" id="IPR021109">
    <property type="entry name" value="Peptidase_aspartic_dom_sf"/>
</dbReference>
<keyword evidence="3 6" id="KW-0732">Signal</keyword>
<evidence type="ECO:0000256" key="5">
    <source>
        <dbReference type="SAM" id="MobiDB-lite"/>
    </source>
</evidence>
<dbReference type="Pfam" id="PF19030">
    <property type="entry name" value="TSP1_ADAMTS"/>
    <property type="match status" value="2"/>
</dbReference>
<evidence type="ECO:0000256" key="1">
    <source>
        <dbReference type="ARBA" id="ARBA00004613"/>
    </source>
</evidence>
<dbReference type="InterPro" id="IPR034164">
    <property type="entry name" value="Pepsin-like_dom"/>
</dbReference>
<feature type="signal peptide" evidence="6">
    <location>
        <begin position="1"/>
        <end position="17"/>
    </location>
</feature>
<dbReference type="Pfam" id="PF14541">
    <property type="entry name" value="TAXi_C"/>
    <property type="match status" value="1"/>
</dbReference>
<protein>
    <recommendedName>
        <fullName evidence="7">Peptidase A1 domain-containing protein</fullName>
    </recommendedName>
</protein>
<dbReference type="Proteomes" id="UP000001064">
    <property type="component" value="Unassembled WGS sequence"/>
</dbReference>
<keyword evidence="9" id="KW-1185">Reference proteome</keyword>
<proteinExistence type="predicted"/>
<dbReference type="InterPro" id="IPR050439">
    <property type="entry name" value="ADAMTS_ADAMTS-like"/>
</dbReference>
<evidence type="ECO:0000256" key="2">
    <source>
        <dbReference type="ARBA" id="ARBA00022525"/>
    </source>
</evidence>
<sequence length="701" mass="79233">MKLIFFLFFLLLKIINSTLVYPNPADLVPIELKPIISIGNFCPYKNYGVQVTINKINYLLVLDSQNSVTTVFSRECKYGCLRLPRMYLPTKRTIFDKVTSKGFFKDSTAWEGNIVGEKITLNHNFTTKTEIKLVAVSSQSRPPQNAICQASSILANGVLGIGQSKEINSFVRQFTTMNNVPPVFSLTMCPENPRIWFGGYDPSVLDNPKKFAFTKSETDSYSFTISNVYIGGNTLYQVSDFVWKTELDTSTPFIHLPSSVFHQAIQVLSRERSFSKYFSARFFTERKCVLNPLTNFTVEQINELLPTFRVVFKSNLPNSEITLNAVPSYLVIQGDKACPGIVESLDYNSRFGVSLFMQYMVLFDQVEGRVGIGKANCKPNRWVVGSDWDECKKSEDDSDCEMQTRSLKCISPKNKRLNETLCKNELKPIYQRPCYRSEDDSSAVDGDSAESMEETIAPKHTNTSRTRMRKTPAPVVKTKRPTTGCVIEPGKWKIEGTWSDCDQICGTGAQRRKVICVSKDGELLEDIKCDAKSKPPFERVCGVGKCLAEYHWDTSDWSGCSTQCGEGYQTRFSTCIDSSVWRNVDNLNCKGPEPVLKRECLGQPLCSKYRWDWEPCEPNCPEMAYVYCYNATSKVDNSFCKQIPNIFIPVDCKCYRTRKSLGAADSTLGSESSNTIGSLINFKSFLLKLLILLILTFIYLI</sequence>
<evidence type="ECO:0000313" key="9">
    <source>
        <dbReference type="Proteomes" id="UP000001064"/>
    </source>
</evidence>
<dbReference type="InterPro" id="IPR032799">
    <property type="entry name" value="TAXi_C"/>
</dbReference>
<dbReference type="InterPro" id="IPR000884">
    <property type="entry name" value="TSP1_rpt"/>
</dbReference>